<dbReference type="EMBL" id="LXPE01000004">
    <property type="protein sequence ID" value="OBA28341.1"/>
    <property type="molecule type" value="Genomic_DNA"/>
</dbReference>
<dbReference type="AlphaFoldDB" id="A0A1B7THX7"/>
<evidence type="ECO:0000313" key="2">
    <source>
        <dbReference type="Proteomes" id="UP000092321"/>
    </source>
</evidence>
<keyword evidence="2" id="KW-1185">Reference proteome</keyword>
<proteinExistence type="predicted"/>
<dbReference type="Proteomes" id="UP000092321">
    <property type="component" value="Unassembled WGS sequence"/>
</dbReference>
<accession>A0A1B7THX7</accession>
<evidence type="ECO:0000313" key="1">
    <source>
        <dbReference type="EMBL" id="OBA28341.1"/>
    </source>
</evidence>
<protein>
    <submittedName>
        <fullName evidence="1">Uncharacterized protein</fullName>
    </submittedName>
</protein>
<gene>
    <name evidence="1" type="ORF">HANVADRAFT_51650</name>
</gene>
<comment type="caution">
    <text evidence="1">The sequence shown here is derived from an EMBL/GenBank/DDBJ whole genome shotgun (WGS) entry which is preliminary data.</text>
</comment>
<organism evidence="1 2">
    <name type="scientific">Hanseniaspora valbyensis NRRL Y-1626</name>
    <dbReference type="NCBI Taxonomy" id="766949"/>
    <lineage>
        <taxon>Eukaryota</taxon>
        <taxon>Fungi</taxon>
        <taxon>Dikarya</taxon>
        <taxon>Ascomycota</taxon>
        <taxon>Saccharomycotina</taxon>
        <taxon>Saccharomycetes</taxon>
        <taxon>Saccharomycodales</taxon>
        <taxon>Saccharomycodaceae</taxon>
        <taxon>Hanseniaspora</taxon>
    </lineage>
</organism>
<reference evidence="2" key="1">
    <citation type="journal article" date="2016" name="Proc. Natl. Acad. Sci. U.S.A.">
        <title>Comparative genomics of biotechnologically important yeasts.</title>
        <authorList>
            <person name="Riley R."/>
            <person name="Haridas S."/>
            <person name="Wolfe K.H."/>
            <person name="Lopes M.R."/>
            <person name="Hittinger C.T."/>
            <person name="Goeker M."/>
            <person name="Salamov A.A."/>
            <person name="Wisecaver J.H."/>
            <person name="Long T.M."/>
            <person name="Calvey C.H."/>
            <person name="Aerts A.L."/>
            <person name="Barry K.W."/>
            <person name="Choi C."/>
            <person name="Clum A."/>
            <person name="Coughlan A.Y."/>
            <person name="Deshpande S."/>
            <person name="Douglass A.P."/>
            <person name="Hanson S.J."/>
            <person name="Klenk H.-P."/>
            <person name="LaButti K.M."/>
            <person name="Lapidus A."/>
            <person name="Lindquist E.A."/>
            <person name="Lipzen A.M."/>
            <person name="Meier-Kolthoff J.P."/>
            <person name="Ohm R.A."/>
            <person name="Otillar R.P."/>
            <person name="Pangilinan J.L."/>
            <person name="Peng Y."/>
            <person name="Rokas A."/>
            <person name="Rosa C.A."/>
            <person name="Scheuner C."/>
            <person name="Sibirny A.A."/>
            <person name="Slot J.C."/>
            <person name="Stielow J.B."/>
            <person name="Sun H."/>
            <person name="Kurtzman C.P."/>
            <person name="Blackwell M."/>
            <person name="Grigoriev I.V."/>
            <person name="Jeffries T.W."/>
        </authorList>
    </citation>
    <scope>NUCLEOTIDE SEQUENCE [LARGE SCALE GENOMIC DNA]</scope>
    <source>
        <strain evidence="2">NRRL Y-1626</strain>
    </source>
</reference>
<sequence>MLKKLLEELQEKSGIKISSSPEYDIDYTKVLTYNNLNGLKALPEYLKIEKDELEKIAPILSNLSNKINSDAEFLQYALEYLALLDKSQFHYYKDTAVETIIDPVNKDLVIKHPFLENIKMILWSMFVNDNISKFIPTYRKLQIFETLKREAITKENVFFLRDSDFLNLELILNWNVHRNVENISDVLSKCDEQIIYDYNTLVILTFIENFYYAEHLNRWEEDGYCVDLKELTIFDKIGIKSYLNDLPEESIFTKWYISELNKYQKDINCKYNLMRYKTNHEVQGSYDARIHPKSKLAKQLGSLKHHIFKIRNNDIEL</sequence>
<name>A0A1B7THX7_9ASCO</name>